<dbReference type="GO" id="GO:0003810">
    <property type="term" value="F:protein-glutamine gamma-glutamyltransferase activity"/>
    <property type="evidence" value="ECO:0007669"/>
    <property type="project" value="InterPro"/>
</dbReference>
<comment type="caution">
    <text evidence="3">The sequence shown here is derived from an EMBL/GenBank/DDBJ whole genome shotgun (WGS) entry which is preliminary data.</text>
</comment>
<keyword evidence="2" id="KW-0749">Sporulation</keyword>
<protein>
    <submittedName>
        <fullName evidence="3">Uncharacterized protein</fullName>
    </submittedName>
</protein>
<accession>A0A4R6QKI2</accession>
<dbReference type="RefSeq" id="WP_133701746.1">
    <property type="nucleotide sequence ID" value="NZ_SNXS01000004.1"/>
</dbReference>
<evidence type="ECO:0000256" key="2">
    <source>
        <dbReference type="ARBA" id="ARBA00022969"/>
    </source>
</evidence>
<dbReference type="InterPro" id="IPR020916">
    <property type="entry name" value="Gln_gamma-glutamylTfrase_bac"/>
</dbReference>
<keyword evidence="1" id="KW-0808">Transferase</keyword>
<keyword evidence="4" id="KW-1185">Reference proteome</keyword>
<dbReference type="Proteomes" id="UP000295361">
    <property type="component" value="Unassembled WGS sequence"/>
</dbReference>
<evidence type="ECO:0000256" key="1">
    <source>
        <dbReference type="ARBA" id="ARBA00022679"/>
    </source>
</evidence>
<sequence>MSALVEQVTTELGQLQLPRQELARGVDALRTLGLDPYLRQVPEQGGLTLLPQAVQQLAPGHDTTGLSQALGLDTEASEADLQREIWLALLATPLQQSFPSFAELAAAVRMRVNIVHAARKTALAFQTSVAERPAGLWTYARETGFTVQPGCSLIDALERATQPERSGQLYDFSCYRATEYVILLAIAQEAKLHHPALYARLQLQSERRAVMSGRFHDVFLRELGSTEAPLPPAYYVPGDRVWFRNPDPASSDVSGYEGSWVFYLGQGLFCNFWKRDQPFTLRSKCVEIYHWRDAVYLDAEGEPRIDEARVTEHVQRTLSDARATEAVLATMLRLRDPARQYLDGGCIDRTRESPRWVCPGSSDIQLPDA</sequence>
<dbReference type="GO" id="GO:0030435">
    <property type="term" value="P:sporulation resulting in formation of a cellular spore"/>
    <property type="evidence" value="ECO:0007669"/>
    <property type="project" value="UniProtKB-KW"/>
</dbReference>
<proteinExistence type="predicted"/>
<dbReference type="EMBL" id="SNXS01000004">
    <property type="protein sequence ID" value="TDP63883.1"/>
    <property type="molecule type" value="Genomic_DNA"/>
</dbReference>
<organism evidence="3 4">
    <name type="scientific">Roseateles toxinivorans</name>
    <dbReference type="NCBI Taxonomy" id="270368"/>
    <lineage>
        <taxon>Bacteria</taxon>
        <taxon>Pseudomonadati</taxon>
        <taxon>Pseudomonadota</taxon>
        <taxon>Betaproteobacteria</taxon>
        <taxon>Burkholderiales</taxon>
        <taxon>Sphaerotilaceae</taxon>
        <taxon>Roseateles</taxon>
    </lineage>
</organism>
<evidence type="ECO:0000313" key="4">
    <source>
        <dbReference type="Proteomes" id="UP000295361"/>
    </source>
</evidence>
<dbReference type="OrthoDB" id="8738101at2"/>
<gene>
    <name evidence="3" type="ORF">DES47_104165</name>
</gene>
<dbReference type="Pfam" id="PF20085">
    <property type="entry name" value="TGL"/>
    <property type="match status" value="1"/>
</dbReference>
<dbReference type="AlphaFoldDB" id="A0A4R6QKI2"/>
<evidence type="ECO:0000313" key="3">
    <source>
        <dbReference type="EMBL" id="TDP63883.1"/>
    </source>
</evidence>
<name>A0A4R6QKI2_9BURK</name>
<dbReference type="InParanoid" id="A0A4R6QKI2"/>
<reference evidence="3 4" key="1">
    <citation type="submission" date="2019-03" db="EMBL/GenBank/DDBJ databases">
        <title>Genomic Encyclopedia of Type Strains, Phase IV (KMG-IV): sequencing the most valuable type-strain genomes for metagenomic binning, comparative biology and taxonomic classification.</title>
        <authorList>
            <person name="Goeker M."/>
        </authorList>
    </citation>
    <scope>NUCLEOTIDE SEQUENCE [LARGE SCALE GENOMIC DNA]</scope>
    <source>
        <strain evidence="3 4">DSM 16998</strain>
    </source>
</reference>